<dbReference type="GO" id="GO:0016746">
    <property type="term" value="F:acyltransferase activity"/>
    <property type="evidence" value="ECO:0007669"/>
    <property type="project" value="UniProtKB-KW"/>
</dbReference>
<dbReference type="CDD" id="cd07986">
    <property type="entry name" value="LPLAT_ACT14924-like"/>
    <property type="match status" value="1"/>
</dbReference>
<evidence type="ECO:0000256" key="5">
    <source>
        <dbReference type="ARBA" id="ARBA00023315"/>
    </source>
</evidence>
<dbReference type="InterPro" id="IPR016181">
    <property type="entry name" value="Acyl_CoA_acyltransferase"/>
</dbReference>
<reference evidence="7" key="1">
    <citation type="submission" date="2023-01" db="EMBL/GenBank/DDBJ databases">
        <title>Sulfurovum sp. XTW-4 genome assembly.</title>
        <authorList>
            <person name="Wang J."/>
        </authorList>
    </citation>
    <scope>NUCLEOTIDE SEQUENCE</scope>
    <source>
        <strain evidence="7">XTW-4</strain>
    </source>
</reference>
<name>A0ABT7QQ12_9BACT</name>
<feature type="domain" description="Phospholipid/glycerol acyltransferase" evidence="6">
    <location>
        <begin position="83"/>
        <end position="200"/>
    </location>
</feature>
<organism evidence="7 8">
    <name type="scientific">Sulfurovum xiamenensis</name>
    <dbReference type="NCBI Taxonomy" id="3019066"/>
    <lineage>
        <taxon>Bacteria</taxon>
        <taxon>Pseudomonadati</taxon>
        <taxon>Campylobacterota</taxon>
        <taxon>Epsilonproteobacteria</taxon>
        <taxon>Campylobacterales</taxon>
        <taxon>Sulfurovaceae</taxon>
        <taxon>Sulfurovum</taxon>
    </lineage>
</organism>
<dbReference type="RefSeq" id="WP_289401284.1">
    <property type="nucleotide sequence ID" value="NZ_JAQIBC010000001.1"/>
</dbReference>
<dbReference type="Pfam" id="PF19576">
    <property type="entry name" value="Acyltransf_2"/>
    <property type="match status" value="1"/>
</dbReference>
<dbReference type="InterPro" id="IPR002123">
    <property type="entry name" value="Plipid/glycerol_acylTrfase"/>
</dbReference>
<protein>
    <submittedName>
        <fullName evidence="7">Lysophospholipid acyltransferase family protein</fullName>
    </submittedName>
</protein>
<comment type="caution">
    <text evidence="7">The sequence shown here is derived from an EMBL/GenBank/DDBJ whole genome shotgun (WGS) entry which is preliminary data.</text>
</comment>
<keyword evidence="8" id="KW-1185">Reference proteome</keyword>
<comment type="pathway">
    <text evidence="1">Lipid metabolism.</text>
</comment>
<proteinExistence type="predicted"/>
<evidence type="ECO:0000256" key="4">
    <source>
        <dbReference type="ARBA" id="ARBA00023098"/>
    </source>
</evidence>
<sequence>MQISVENYMVHHYPEIETFPNIAKKLLFSGMKKLFHENEINTFIAMNAHKDTFSYVEAIIDYFDISIGLKTNELTRIPTYGRTVIIANHPLGALDAMALLHLVKNVRKDIKIVANSFLSQFDNLRDILIPVDNINGKMDKETVKNIYDALKAEQAVIIFPSGEVSRAKPNGIKDTPWKSGFLKIASKMQAPILPIYIRAKNSNNFYLLSMLNRSLATATLPHEMFKAKGKNIEFTIGKTIPFDAYNVPNISRKETVKLLRKHFYKVSKNHKPIFATYNEISVPEARSELKAELKNGIPLGKTMDGKSIIIYESEIENCVIKEIGRLREISFRHVGEGSGKKRDIDGYDFYYKHLIIWDDEALEIAGAYRLGICKEIIHDFDMEGLYTNTLFKFDRKFEPYLEKGVELGRSFVQPKYWNSRALDYLWQGIGAYIKSRPDIQYLFGAVSLSDTFNQKARGMMIYFYQTYFASKETLVQHKVPYIPSKWVEEHCKNVFTGVDYKADMRTLKEELGFMGYTVPTLFKQYSELCEEGGVQFLDFGYDKDFNHCIDGFIITDLKLLKETKRKRYFSN</sequence>
<accession>A0ABT7QQ12</accession>
<evidence type="ECO:0000313" key="7">
    <source>
        <dbReference type="EMBL" id="MDM5263178.1"/>
    </source>
</evidence>
<dbReference type="Pfam" id="PF13444">
    <property type="entry name" value="Acetyltransf_5"/>
    <property type="match status" value="1"/>
</dbReference>
<dbReference type="Proteomes" id="UP001169066">
    <property type="component" value="Unassembled WGS sequence"/>
</dbReference>
<keyword evidence="5 7" id="KW-0012">Acyltransferase</keyword>
<evidence type="ECO:0000313" key="8">
    <source>
        <dbReference type="Proteomes" id="UP001169066"/>
    </source>
</evidence>
<evidence type="ECO:0000256" key="3">
    <source>
        <dbReference type="ARBA" id="ARBA00022679"/>
    </source>
</evidence>
<dbReference type="InterPro" id="IPR052351">
    <property type="entry name" value="Ornithine_N-alpha-AT"/>
</dbReference>
<gene>
    <name evidence="7" type="ORF">PF327_03135</name>
</gene>
<keyword evidence="4" id="KW-0443">Lipid metabolism</keyword>
<evidence type="ECO:0000256" key="2">
    <source>
        <dbReference type="ARBA" id="ARBA00022516"/>
    </source>
</evidence>
<evidence type="ECO:0000256" key="1">
    <source>
        <dbReference type="ARBA" id="ARBA00005189"/>
    </source>
</evidence>
<dbReference type="SUPFAM" id="SSF69593">
    <property type="entry name" value="Glycerol-3-phosphate (1)-acyltransferase"/>
    <property type="match status" value="1"/>
</dbReference>
<dbReference type="EMBL" id="JAQIBC010000001">
    <property type="protein sequence ID" value="MDM5263178.1"/>
    <property type="molecule type" value="Genomic_DNA"/>
</dbReference>
<keyword evidence="2" id="KW-0444">Lipid biosynthesis</keyword>
<dbReference type="InterPro" id="IPR045746">
    <property type="entry name" value="ACT14924-like_Acyltransf_dom"/>
</dbReference>
<dbReference type="SMART" id="SM00563">
    <property type="entry name" value="PlsC"/>
    <property type="match status" value="1"/>
</dbReference>
<dbReference type="PANTHER" id="PTHR37323:SF1">
    <property type="entry name" value="L-ORNITHINE N(ALPHA)-ACYLTRANSFERASE"/>
    <property type="match status" value="1"/>
</dbReference>
<dbReference type="SUPFAM" id="SSF55729">
    <property type="entry name" value="Acyl-CoA N-acyltransferases (Nat)"/>
    <property type="match status" value="1"/>
</dbReference>
<keyword evidence="3" id="KW-0808">Transferase</keyword>
<dbReference type="PANTHER" id="PTHR37323">
    <property type="entry name" value="GCN5-RELATED N-ACETYLTRANSFERASE"/>
    <property type="match status" value="1"/>
</dbReference>
<evidence type="ECO:0000259" key="6">
    <source>
        <dbReference type="SMART" id="SM00563"/>
    </source>
</evidence>